<dbReference type="Gene3D" id="1.10.3520.10">
    <property type="entry name" value="Glycolipid transfer protein"/>
    <property type="match status" value="1"/>
</dbReference>
<dbReference type="Pfam" id="PF08718">
    <property type="entry name" value="GLTP"/>
    <property type="match status" value="1"/>
</dbReference>
<keyword evidence="4" id="KW-1185">Reference proteome</keyword>
<reference evidence="3 4" key="1">
    <citation type="submission" date="2023-03" db="EMBL/GenBank/DDBJ databases">
        <title>High-quality genome of Scylla paramamosain provides insights in environmental adaptation.</title>
        <authorList>
            <person name="Zhang L."/>
        </authorList>
    </citation>
    <scope>NUCLEOTIDE SEQUENCE [LARGE SCALE GENOMIC DNA]</scope>
    <source>
        <strain evidence="3">LZ_2023a</strain>
        <tissue evidence="3">Muscle</tissue>
    </source>
</reference>
<dbReference type="EMBL" id="JARAKH010000005">
    <property type="protein sequence ID" value="KAK8404019.1"/>
    <property type="molecule type" value="Genomic_DNA"/>
</dbReference>
<dbReference type="GO" id="GO:0005829">
    <property type="term" value="C:cytosol"/>
    <property type="evidence" value="ECO:0007669"/>
    <property type="project" value="TreeGrafter"/>
</dbReference>
<dbReference type="GO" id="GO:0016020">
    <property type="term" value="C:membrane"/>
    <property type="evidence" value="ECO:0007669"/>
    <property type="project" value="TreeGrafter"/>
</dbReference>
<feature type="compositionally biased region" description="Acidic residues" evidence="1">
    <location>
        <begin position="22"/>
        <end position="65"/>
    </location>
</feature>
<accession>A0AAW0UWC6</accession>
<dbReference type="Proteomes" id="UP001487740">
    <property type="component" value="Unassembled WGS sequence"/>
</dbReference>
<organism evidence="3 4">
    <name type="scientific">Scylla paramamosain</name>
    <name type="common">Mud crab</name>
    <dbReference type="NCBI Taxonomy" id="85552"/>
    <lineage>
        <taxon>Eukaryota</taxon>
        <taxon>Metazoa</taxon>
        <taxon>Ecdysozoa</taxon>
        <taxon>Arthropoda</taxon>
        <taxon>Crustacea</taxon>
        <taxon>Multicrustacea</taxon>
        <taxon>Malacostraca</taxon>
        <taxon>Eumalacostraca</taxon>
        <taxon>Eucarida</taxon>
        <taxon>Decapoda</taxon>
        <taxon>Pleocyemata</taxon>
        <taxon>Brachyura</taxon>
        <taxon>Eubrachyura</taxon>
        <taxon>Portunoidea</taxon>
        <taxon>Portunidae</taxon>
        <taxon>Portuninae</taxon>
        <taxon>Scylla</taxon>
    </lineage>
</organism>
<dbReference type="PANTHER" id="PTHR10219">
    <property type="entry name" value="GLYCOLIPID TRANSFER PROTEIN-RELATED"/>
    <property type="match status" value="1"/>
</dbReference>
<protein>
    <recommendedName>
        <fullName evidence="2">Glycolipid transfer protein domain-containing protein</fullName>
    </recommendedName>
</protein>
<dbReference type="EMBL" id="JARAKH010000005">
    <property type="protein sequence ID" value="KAK8404017.1"/>
    <property type="molecule type" value="Genomic_DNA"/>
</dbReference>
<feature type="compositionally biased region" description="Basic and acidic residues" evidence="1">
    <location>
        <begin position="1"/>
        <end position="21"/>
    </location>
</feature>
<dbReference type="GO" id="GO:1902387">
    <property type="term" value="F:ceramide 1-phosphate binding"/>
    <property type="evidence" value="ECO:0007669"/>
    <property type="project" value="TreeGrafter"/>
</dbReference>
<feature type="domain" description="Glycolipid transfer protein" evidence="2">
    <location>
        <begin position="87"/>
        <end position="230"/>
    </location>
</feature>
<feature type="region of interest" description="Disordered" evidence="1">
    <location>
        <begin position="1"/>
        <end position="67"/>
    </location>
</feature>
<dbReference type="InterPro" id="IPR036497">
    <property type="entry name" value="GLTP_sf"/>
</dbReference>
<evidence type="ECO:0000259" key="2">
    <source>
        <dbReference type="Pfam" id="PF08718"/>
    </source>
</evidence>
<dbReference type="GO" id="GO:1902388">
    <property type="term" value="F:ceramide 1-phosphate transfer activity"/>
    <property type="evidence" value="ECO:0007669"/>
    <property type="project" value="TreeGrafter"/>
</dbReference>
<comment type="caution">
    <text evidence="3">The sequence shown here is derived from an EMBL/GenBank/DDBJ whole genome shotgun (WGS) entry which is preliminary data.</text>
</comment>
<proteinExistence type="predicted"/>
<evidence type="ECO:0000313" key="4">
    <source>
        <dbReference type="Proteomes" id="UP001487740"/>
    </source>
</evidence>
<dbReference type="PANTHER" id="PTHR10219:SF43">
    <property type="entry name" value="GLYCOLIPID TRANSFER PROTEIN DOMAIN-CONTAINING PROTEIN"/>
    <property type="match status" value="1"/>
</dbReference>
<evidence type="ECO:0000313" key="3">
    <source>
        <dbReference type="EMBL" id="KAK8404015.1"/>
    </source>
</evidence>
<dbReference type="EMBL" id="JARAKH010000005">
    <property type="protein sequence ID" value="KAK8404015.1"/>
    <property type="molecule type" value="Genomic_DNA"/>
</dbReference>
<sequence length="292" mass="33801">MEASRENMQERNAEMELKLKEEEEEEEEENELINDVEEDEDELEKDNEEDDDEEDEEEEEEEEEKELVLDLKLVRDCFTPGAEGEVPLAPYVKGFLELNKFIKMLGKLYHFVAYDVKVKTAVVQKKMARENGQHYVNLKSMIKYEMENSLLVQKSTSGTKAILLLHRGLEFTCEFLKEMMKEEEEPKLGEIASKIYLSTTGSYQATYLREPFSCVLKMLPTRATLRNRIAKGKEELEEKVLRLLPEAIKSVTETYDAVQKIYRENNLLDMSSWSQIQSKNAEGGPGGKTDTQ</sequence>
<dbReference type="InterPro" id="IPR014830">
    <property type="entry name" value="Glycolipid_transfer_prot_dom"/>
</dbReference>
<dbReference type="AlphaFoldDB" id="A0AAW0UWC6"/>
<evidence type="ECO:0000256" key="1">
    <source>
        <dbReference type="SAM" id="MobiDB-lite"/>
    </source>
</evidence>
<name>A0AAW0UWC6_SCYPA</name>
<gene>
    <name evidence="3" type="ORF">O3P69_000230</name>
</gene>
<dbReference type="SUPFAM" id="SSF110004">
    <property type="entry name" value="Glycolipid transfer protein, GLTP"/>
    <property type="match status" value="1"/>
</dbReference>